<sequence length="92" mass="10459">MLYVSARRYQAPDSIVRVSICGLSGYSRAACVHCGALEKPWHNCHRFWRLFWFSAGGQREPFFDLFERGMSRAHVLLTGRFLAFLAGSICDG</sequence>
<dbReference type="EMBL" id="CABM01000041">
    <property type="protein sequence ID" value="CBH97098.1"/>
    <property type="molecule type" value="Genomic_DNA"/>
</dbReference>
<proteinExistence type="predicted"/>
<dbReference type="AlphaFoldDB" id="E6PQ94"/>
<protein>
    <submittedName>
        <fullName evidence="1">Uncharacterized protein</fullName>
    </submittedName>
</protein>
<name>E6PQ94_9ZZZZ</name>
<accession>E6PQ94</accession>
<reference evidence="1" key="1">
    <citation type="submission" date="2009-10" db="EMBL/GenBank/DDBJ databases">
        <title>Diversity of trophic interactions inside an arsenic-rich microbial ecosystem.</title>
        <authorList>
            <person name="Bertin P.N."/>
            <person name="Heinrich-Salmeron A."/>
            <person name="Pelletier E."/>
            <person name="Goulhen-Chollet F."/>
            <person name="Arsene-Ploetze F."/>
            <person name="Gallien S."/>
            <person name="Calteau A."/>
            <person name="Vallenet D."/>
            <person name="Casiot C."/>
            <person name="Chane-Woon-Ming B."/>
            <person name="Giloteaux L."/>
            <person name="Barakat M."/>
            <person name="Bonnefoy V."/>
            <person name="Bruneel O."/>
            <person name="Chandler M."/>
            <person name="Cleiss J."/>
            <person name="Duran R."/>
            <person name="Elbaz-Poulichet F."/>
            <person name="Fonknechten N."/>
            <person name="Lauga B."/>
            <person name="Mornico D."/>
            <person name="Ortet P."/>
            <person name="Schaeffer C."/>
            <person name="Siguier P."/>
            <person name="Alexander Thil Smith A."/>
            <person name="Van Dorsselaer A."/>
            <person name="Weissenbach J."/>
            <person name="Medigue C."/>
            <person name="Le Paslier D."/>
        </authorList>
    </citation>
    <scope>NUCLEOTIDE SEQUENCE</scope>
</reference>
<evidence type="ECO:0000313" key="1">
    <source>
        <dbReference type="EMBL" id="CBH97098.1"/>
    </source>
</evidence>
<gene>
    <name evidence="1" type="ORF">CARN2_1708</name>
</gene>
<comment type="caution">
    <text evidence="1">The sequence shown here is derived from an EMBL/GenBank/DDBJ whole genome shotgun (WGS) entry which is preliminary data.</text>
</comment>
<organism evidence="1">
    <name type="scientific">mine drainage metagenome</name>
    <dbReference type="NCBI Taxonomy" id="410659"/>
    <lineage>
        <taxon>unclassified sequences</taxon>
        <taxon>metagenomes</taxon>
        <taxon>ecological metagenomes</taxon>
    </lineage>
</organism>